<dbReference type="PROSITE" id="PS50231">
    <property type="entry name" value="RICIN_B_LECTIN"/>
    <property type="match status" value="1"/>
</dbReference>
<dbReference type="AlphaFoldDB" id="A0A8H7Y2U2"/>
<dbReference type="CDD" id="cd00161">
    <property type="entry name" value="beta-trefoil_Ricin-like"/>
    <property type="match status" value="1"/>
</dbReference>
<dbReference type="EMBL" id="JAFIQS010000004">
    <property type="protein sequence ID" value="KAG5170214.1"/>
    <property type="molecule type" value="Genomic_DNA"/>
</dbReference>
<sequence length="310" mass="33279">MIHIRFVATALLRICFVFGLIWVTNAQGARQYKIVNSCPSTVAFYIGGLFDSNLATGASTTKTLGVNAGFFYVFANGGNAIGTRAGFYGDNNSSYYYIVKDSAVFNTGISIAPNYQESGGFCPVARCDNVDCTNAFPQPPTRFPPVSNTPPTPPVYACPHSDVSFTITFCPSGAFPTPPSAKAIHPSASSTKCVDVRAANYANGTPVQIYDCNGTGAQKFVFNNEATKIQVAGTNFCLDAGTTPANGVGMKIWQCYDGLPAQRWYKSPNGQIILEGTAYCLDLTNGNLSNSNQLQIWQCYDGNGNQIWTQ</sequence>
<organism evidence="3">
    <name type="scientific">Psilocybe cubensis</name>
    <name type="common">Psychedelic mushroom</name>
    <name type="synonym">Stropharia cubensis</name>
    <dbReference type="NCBI Taxonomy" id="181762"/>
    <lineage>
        <taxon>Eukaryota</taxon>
        <taxon>Fungi</taxon>
        <taxon>Dikarya</taxon>
        <taxon>Basidiomycota</taxon>
        <taxon>Agaricomycotina</taxon>
        <taxon>Agaricomycetes</taxon>
        <taxon>Agaricomycetidae</taxon>
        <taxon>Agaricales</taxon>
        <taxon>Agaricineae</taxon>
        <taxon>Strophariaceae</taxon>
        <taxon>Psilocybe</taxon>
    </lineage>
</organism>
<comment type="caution">
    <text evidence="3">The sequence shown here is derived from an EMBL/GenBank/DDBJ whole genome shotgun (WGS) entry which is preliminary data.</text>
</comment>
<evidence type="ECO:0000259" key="2">
    <source>
        <dbReference type="SMART" id="SM00458"/>
    </source>
</evidence>
<dbReference type="InterPro" id="IPR035992">
    <property type="entry name" value="Ricin_B-like_lectins"/>
</dbReference>
<dbReference type="Pfam" id="PF00652">
    <property type="entry name" value="Ricin_B_lectin"/>
    <property type="match status" value="1"/>
</dbReference>
<feature type="chain" id="PRO_5034447697" description="Ricin B lectin domain-containing protein" evidence="1">
    <location>
        <begin position="27"/>
        <end position="310"/>
    </location>
</feature>
<reference evidence="3" key="1">
    <citation type="submission" date="2021-02" db="EMBL/GenBank/DDBJ databases">
        <title>Psilocybe cubensis genome.</title>
        <authorList>
            <person name="Mckernan K.J."/>
            <person name="Crawford S."/>
            <person name="Trippe A."/>
            <person name="Kane L.T."/>
            <person name="Mclaughlin S."/>
        </authorList>
    </citation>
    <scope>NUCLEOTIDE SEQUENCE [LARGE SCALE GENOMIC DNA]</scope>
    <source>
        <strain evidence="3">MGC-MH-2018</strain>
    </source>
</reference>
<name>A0A8H7Y2U2_PSICU</name>
<evidence type="ECO:0000313" key="3">
    <source>
        <dbReference type="EMBL" id="KAG5170214.1"/>
    </source>
</evidence>
<keyword evidence="1" id="KW-0732">Signal</keyword>
<protein>
    <recommendedName>
        <fullName evidence="2">Ricin B lectin domain-containing protein</fullName>
    </recommendedName>
</protein>
<dbReference type="Gene3D" id="2.80.10.50">
    <property type="match status" value="2"/>
</dbReference>
<evidence type="ECO:0000256" key="1">
    <source>
        <dbReference type="SAM" id="SignalP"/>
    </source>
</evidence>
<accession>A0A8H7Y2U2</accession>
<dbReference type="InterPro" id="IPR000772">
    <property type="entry name" value="Ricin_B_lectin"/>
</dbReference>
<dbReference type="OrthoDB" id="6770063at2759"/>
<dbReference type="SMART" id="SM00458">
    <property type="entry name" value="RICIN"/>
    <property type="match status" value="1"/>
</dbReference>
<feature type="signal peptide" evidence="1">
    <location>
        <begin position="1"/>
        <end position="26"/>
    </location>
</feature>
<feature type="domain" description="Ricin B lectin" evidence="2">
    <location>
        <begin position="182"/>
        <end position="310"/>
    </location>
</feature>
<dbReference type="SUPFAM" id="SSF50370">
    <property type="entry name" value="Ricin B-like lectins"/>
    <property type="match status" value="1"/>
</dbReference>
<gene>
    <name evidence="3" type="ORF">JR316_004602</name>
</gene>
<proteinExistence type="predicted"/>